<dbReference type="PATRIC" id="fig|999894.6.peg.791"/>
<feature type="compositionally biased region" description="Basic and acidic residues" evidence="6">
    <location>
        <begin position="273"/>
        <end position="282"/>
    </location>
</feature>
<dbReference type="PROSITE" id="PS00962">
    <property type="entry name" value="RIBOSOMAL_S2_1"/>
    <property type="match status" value="1"/>
</dbReference>
<evidence type="ECO:0000256" key="5">
    <source>
        <dbReference type="HAMAP-Rule" id="MF_00291"/>
    </source>
</evidence>
<dbReference type="PRINTS" id="PR00395">
    <property type="entry name" value="RIBOSOMALS2"/>
</dbReference>
<gene>
    <name evidence="5" type="primary">rpsB</name>
    <name evidence="7" type="ORF">TDIS_0793</name>
</gene>
<dbReference type="OrthoDB" id="9808036at2"/>
<feature type="compositionally biased region" description="Acidic residues" evidence="6">
    <location>
        <begin position="238"/>
        <end position="249"/>
    </location>
</feature>
<keyword evidence="3 5" id="KW-0687">Ribonucleoprotein</keyword>
<dbReference type="GO" id="GO:0022627">
    <property type="term" value="C:cytosolic small ribosomal subunit"/>
    <property type="evidence" value="ECO:0007669"/>
    <property type="project" value="TreeGrafter"/>
</dbReference>
<dbReference type="NCBIfam" id="TIGR01011">
    <property type="entry name" value="rpsB_bact"/>
    <property type="match status" value="1"/>
</dbReference>
<dbReference type="STRING" id="999894.TDIS_0793"/>
<evidence type="ECO:0000256" key="1">
    <source>
        <dbReference type="ARBA" id="ARBA00006242"/>
    </source>
</evidence>
<reference evidence="7 8" key="1">
    <citation type="submission" date="2016-04" db="EMBL/GenBank/DDBJ databases">
        <title>Genome analysis of Thermosulfurimonas dismutans, the first thermophilic sulfur-disproportionating bacterium of the phylum Thermodesulfobacteria.</title>
        <authorList>
            <person name="Mardanov A.V."/>
            <person name="Beletsky A.V."/>
            <person name="Kadnikov V.V."/>
            <person name="Slobodkin A.I."/>
            <person name="Ravin N.V."/>
        </authorList>
    </citation>
    <scope>NUCLEOTIDE SEQUENCE [LARGE SCALE GENOMIC DNA]</scope>
    <source>
        <strain evidence="7 8">S95</strain>
    </source>
</reference>
<dbReference type="Gene3D" id="3.40.50.10490">
    <property type="entry name" value="Glucose-6-phosphate isomerase like protein, domain 1"/>
    <property type="match status" value="1"/>
</dbReference>
<proteinExistence type="inferred from homology"/>
<organism evidence="7 8">
    <name type="scientific">Thermosulfurimonas dismutans</name>
    <dbReference type="NCBI Taxonomy" id="999894"/>
    <lineage>
        <taxon>Bacteria</taxon>
        <taxon>Pseudomonadati</taxon>
        <taxon>Thermodesulfobacteriota</taxon>
        <taxon>Thermodesulfobacteria</taxon>
        <taxon>Thermodesulfobacteriales</taxon>
        <taxon>Thermodesulfobacteriaceae</taxon>
        <taxon>Thermosulfurimonas</taxon>
    </lineage>
</organism>
<dbReference type="RefSeq" id="WP_068669529.1">
    <property type="nucleotide sequence ID" value="NZ_LWLG01000003.1"/>
</dbReference>
<dbReference type="EMBL" id="LWLG01000003">
    <property type="protein sequence ID" value="OAQ21141.1"/>
    <property type="molecule type" value="Genomic_DNA"/>
</dbReference>
<dbReference type="PANTHER" id="PTHR12534">
    <property type="entry name" value="30S RIBOSOMAL PROTEIN S2 PROKARYOTIC AND ORGANELLAR"/>
    <property type="match status" value="1"/>
</dbReference>
<evidence type="ECO:0000313" key="7">
    <source>
        <dbReference type="EMBL" id="OAQ21141.1"/>
    </source>
</evidence>
<dbReference type="PANTHER" id="PTHR12534:SF0">
    <property type="entry name" value="SMALL RIBOSOMAL SUBUNIT PROTEIN US2M"/>
    <property type="match status" value="1"/>
</dbReference>
<dbReference type="InterPro" id="IPR018130">
    <property type="entry name" value="Ribosomal_uS2_CS"/>
</dbReference>
<evidence type="ECO:0000313" key="8">
    <source>
        <dbReference type="Proteomes" id="UP000078390"/>
    </source>
</evidence>
<dbReference type="Gene3D" id="1.10.287.610">
    <property type="entry name" value="Helix hairpin bin"/>
    <property type="match status" value="1"/>
</dbReference>
<dbReference type="FunFam" id="1.10.287.610:FF:000001">
    <property type="entry name" value="30S ribosomal protein S2"/>
    <property type="match status" value="1"/>
</dbReference>
<dbReference type="CDD" id="cd01425">
    <property type="entry name" value="RPS2"/>
    <property type="match status" value="1"/>
</dbReference>
<dbReference type="InterPro" id="IPR005706">
    <property type="entry name" value="Ribosomal_uS2_bac/mit/plastid"/>
</dbReference>
<dbReference type="Pfam" id="PF00318">
    <property type="entry name" value="Ribosomal_S2"/>
    <property type="match status" value="1"/>
</dbReference>
<evidence type="ECO:0000256" key="3">
    <source>
        <dbReference type="ARBA" id="ARBA00023274"/>
    </source>
</evidence>
<dbReference type="HAMAP" id="MF_00291_B">
    <property type="entry name" value="Ribosomal_uS2_B"/>
    <property type="match status" value="1"/>
</dbReference>
<dbReference type="InterPro" id="IPR023591">
    <property type="entry name" value="Ribosomal_uS2_flav_dom_sf"/>
</dbReference>
<sequence>MSHLTMKQLLEAGVHFGHQTRRWNPKMKPFIFGERNGIHIIDLQQTLKYFETAYEFVVNTVAEGGKILFVGTKKQAQDTIREEAQRCGMYYVDHRWLGGTLTNFKTIRQSVEKLKRIEQWMEDGTIERFPKKERLKLERLRQKLERNLGGIKDMESLPQALYVVDPKKEEIAVLEARKLGIPVVAITDTNCDPDLIDYIIPGNDDAIRAIKLLTSKIADAVLEGLEIYREKMAAESDKEAEETAAELSEEEKAQAIIEEVLKEEEREAEFEEEAKAIEKEEE</sequence>
<keyword evidence="8" id="KW-1185">Reference proteome</keyword>
<keyword evidence="2 5" id="KW-0689">Ribosomal protein</keyword>
<accession>A0A179D5T1</accession>
<protein>
    <recommendedName>
        <fullName evidence="4 5">Small ribosomal subunit protein uS2</fullName>
    </recommendedName>
</protein>
<name>A0A179D5T1_9BACT</name>
<dbReference type="AlphaFoldDB" id="A0A179D5T1"/>
<dbReference type="SUPFAM" id="SSF52313">
    <property type="entry name" value="Ribosomal protein S2"/>
    <property type="match status" value="1"/>
</dbReference>
<dbReference type="Proteomes" id="UP000078390">
    <property type="component" value="Unassembled WGS sequence"/>
</dbReference>
<evidence type="ECO:0000256" key="4">
    <source>
        <dbReference type="ARBA" id="ARBA00035256"/>
    </source>
</evidence>
<dbReference type="GO" id="GO:0006412">
    <property type="term" value="P:translation"/>
    <property type="evidence" value="ECO:0007669"/>
    <property type="project" value="UniProtKB-UniRule"/>
</dbReference>
<evidence type="ECO:0000256" key="2">
    <source>
        <dbReference type="ARBA" id="ARBA00022980"/>
    </source>
</evidence>
<dbReference type="InterPro" id="IPR001865">
    <property type="entry name" value="Ribosomal_uS2"/>
</dbReference>
<evidence type="ECO:0000256" key="6">
    <source>
        <dbReference type="SAM" id="MobiDB-lite"/>
    </source>
</evidence>
<feature type="region of interest" description="Disordered" evidence="6">
    <location>
        <begin position="233"/>
        <end position="282"/>
    </location>
</feature>
<comment type="caution">
    <text evidence="7">The sequence shown here is derived from an EMBL/GenBank/DDBJ whole genome shotgun (WGS) entry which is preliminary data.</text>
</comment>
<dbReference type="GO" id="GO:0003735">
    <property type="term" value="F:structural constituent of ribosome"/>
    <property type="evidence" value="ECO:0007669"/>
    <property type="project" value="InterPro"/>
</dbReference>
<comment type="similarity">
    <text evidence="1 5">Belongs to the universal ribosomal protein uS2 family.</text>
</comment>